<keyword evidence="2" id="KW-1185">Reference proteome</keyword>
<proteinExistence type="predicted"/>
<dbReference type="AlphaFoldDB" id="A0A4Y2M7Z3"/>
<dbReference type="EMBL" id="BGPR01006785">
    <property type="protein sequence ID" value="GBN21836.1"/>
    <property type="molecule type" value="Genomic_DNA"/>
</dbReference>
<name>A0A4Y2M7Z3_ARAVE</name>
<organism evidence="1 2">
    <name type="scientific">Araneus ventricosus</name>
    <name type="common">Orbweaver spider</name>
    <name type="synonym">Epeira ventricosa</name>
    <dbReference type="NCBI Taxonomy" id="182803"/>
    <lineage>
        <taxon>Eukaryota</taxon>
        <taxon>Metazoa</taxon>
        <taxon>Ecdysozoa</taxon>
        <taxon>Arthropoda</taxon>
        <taxon>Chelicerata</taxon>
        <taxon>Arachnida</taxon>
        <taxon>Araneae</taxon>
        <taxon>Araneomorphae</taxon>
        <taxon>Entelegynae</taxon>
        <taxon>Araneoidea</taxon>
        <taxon>Araneidae</taxon>
        <taxon>Araneus</taxon>
    </lineage>
</organism>
<sequence>MHDGSSVKKSFEPGNLLLRGSRVAWISQRCYCNTFHIFWACGDLVITSRLRSQRAPGSNLYFTDYLPCLWALCAWVENPPSGVVRKFGKGGASSCVVLVI</sequence>
<dbReference type="Proteomes" id="UP000499080">
    <property type="component" value="Unassembled WGS sequence"/>
</dbReference>
<gene>
    <name evidence="1" type="ORF">AVEN_99355_1</name>
</gene>
<comment type="caution">
    <text evidence="1">The sequence shown here is derived from an EMBL/GenBank/DDBJ whole genome shotgun (WGS) entry which is preliminary data.</text>
</comment>
<accession>A0A4Y2M7Z3</accession>
<evidence type="ECO:0000313" key="2">
    <source>
        <dbReference type="Proteomes" id="UP000499080"/>
    </source>
</evidence>
<protein>
    <submittedName>
        <fullName evidence="1">Uncharacterized protein</fullName>
    </submittedName>
</protein>
<reference evidence="1 2" key="1">
    <citation type="journal article" date="2019" name="Sci. Rep.">
        <title>Orb-weaving spider Araneus ventricosus genome elucidates the spidroin gene catalogue.</title>
        <authorList>
            <person name="Kono N."/>
            <person name="Nakamura H."/>
            <person name="Ohtoshi R."/>
            <person name="Moran D.A.P."/>
            <person name="Shinohara A."/>
            <person name="Yoshida Y."/>
            <person name="Fujiwara M."/>
            <person name="Mori M."/>
            <person name="Tomita M."/>
            <person name="Arakawa K."/>
        </authorList>
    </citation>
    <scope>NUCLEOTIDE SEQUENCE [LARGE SCALE GENOMIC DNA]</scope>
</reference>
<evidence type="ECO:0000313" key="1">
    <source>
        <dbReference type="EMBL" id="GBN21836.1"/>
    </source>
</evidence>